<dbReference type="Proteomes" id="UP000732105">
    <property type="component" value="Unassembled WGS sequence"/>
</dbReference>
<comment type="caution">
    <text evidence="1">The sequence shown here is derived from an EMBL/GenBank/DDBJ whole genome shotgun (WGS) entry which is preliminary data.</text>
</comment>
<organism evidence="1 2">
    <name type="scientific">Marinifilum caeruleilacunae</name>
    <dbReference type="NCBI Taxonomy" id="2499076"/>
    <lineage>
        <taxon>Bacteria</taxon>
        <taxon>Pseudomonadati</taxon>
        <taxon>Bacteroidota</taxon>
        <taxon>Bacteroidia</taxon>
        <taxon>Marinilabiliales</taxon>
        <taxon>Marinifilaceae</taxon>
    </lineage>
</organism>
<evidence type="ECO:0000313" key="2">
    <source>
        <dbReference type="Proteomes" id="UP000732105"/>
    </source>
</evidence>
<proteinExistence type="predicted"/>
<keyword evidence="2" id="KW-1185">Reference proteome</keyword>
<reference evidence="1 2" key="1">
    <citation type="submission" date="2018-12" db="EMBL/GenBank/DDBJ databases">
        <title>Marinifilum JC070 sp. nov., a marine bacterium isolated from Yongle Blue Hole in the South China Sea.</title>
        <authorList>
            <person name="Fu T."/>
        </authorList>
    </citation>
    <scope>NUCLEOTIDE SEQUENCE [LARGE SCALE GENOMIC DNA]</scope>
    <source>
        <strain evidence="1 2">JC070</strain>
    </source>
</reference>
<gene>
    <name evidence="1" type="ORF">ELS83_21210</name>
</gene>
<sequence length="177" mass="20628">MGKTREYIYVFIISLIVLLLFACTNTSSQTCHTAKELMEKSIEAINNKSSKAYVSLVDFDSVIGILENAAKKDLSYKEDVEMFKSNRNILIKGYSSSYNMLIGSLTRVYKLESWHFELEKYELESTEQEPGFTTENYIMKLKDENNNKWTMRIYIAKYNGCYYITEPIEANYLSKGW</sequence>
<dbReference type="PROSITE" id="PS51257">
    <property type="entry name" value="PROKAR_LIPOPROTEIN"/>
    <property type="match status" value="1"/>
</dbReference>
<accession>A0ABX1X2K6</accession>
<dbReference type="RefSeq" id="WP_171597574.1">
    <property type="nucleotide sequence ID" value="NZ_RZNH01000070.1"/>
</dbReference>
<protein>
    <recommendedName>
        <fullName evidence="3">DUF5104 domain-containing protein</fullName>
    </recommendedName>
</protein>
<evidence type="ECO:0000313" key="1">
    <source>
        <dbReference type="EMBL" id="NOU62318.1"/>
    </source>
</evidence>
<dbReference type="EMBL" id="RZNH01000070">
    <property type="protein sequence ID" value="NOU62318.1"/>
    <property type="molecule type" value="Genomic_DNA"/>
</dbReference>
<evidence type="ECO:0008006" key="3">
    <source>
        <dbReference type="Google" id="ProtNLM"/>
    </source>
</evidence>
<name>A0ABX1X2K6_9BACT</name>